<proteinExistence type="predicted"/>
<sequence>MQLSLASAYRAAGRTGEAIPLYEAVLAKINAEVGPDHPETKAVRALLTQACTELT</sequence>
<dbReference type="Gene3D" id="1.25.40.10">
    <property type="entry name" value="Tetratricopeptide repeat domain"/>
    <property type="match status" value="1"/>
</dbReference>
<evidence type="ECO:0000313" key="2">
    <source>
        <dbReference type="Proteomes" id="UP000677913"/>
    </source>
</evidence>
<comment type="caution">
    <text evidence="1">The sequence shown here is derived from an EMBL/GenBank/DDBJ whole genome shotgun (WGS) entry which is preliminary data.</text>
</comment>
<dbReference type="RefSeq" id="WP_211471505.1">
    <property type="nucleotide sequence ID" value="NZ_JAGSXH010000151.1"/>
</dbReference>
<dbReference type="AlphaFoldDB" id="A0A8J7WRY8"/>
<protein>
    <submittedName>
        <fullName evidence="1">Tetratricopeptide repeat protein</fullName>
    </submittedName>
</protein>
<dbReference type="SUPFAM" id="SSF48452">
    <property type="entry name" value="TPR-like"/>
    <property type="match status" value="1"/>
</dbReference>
<organism evidence="1 2">
    <name type="scientific">Actinocrinis puniceicyclus</name>
    <dbReference type="NCBI Taxonomy" id="977794"/>
    <lineage>
        <taxon>Bacteria</taxon>
        <taxon>Bacillati</taxon>
        <taxon>Actinomycetota</taxon>
        <taxon>Actinomycetes</taxon>
        <taxon>Catenulisporales</taxon>
        <taxon>Actinospicaceae</taxon>
        <taxon>Actinocrinis</taxon>
    </lineage>
</organism>
<dbReference type="Proteomes" id="UP000677913">
    <property type="component" value="Unassembled WGS sequence"/>
</dbReference>
<accession>A0A8J7WRY8</accession>
<gene>
    <name evidence="1" type="ORF">KGA66_25580</name>
</gene>
<dbReference type="Pfam" id="PF13424">
    <property type="entry name" value="TPR_12"/>
    <property type="match status" value="1"/>
</dbReference>
<name>A0A8J7WRY8_9ACTN</name>
<reference evidence="1" key="1">
    <citation type="submission" date="2021-04" db="EMBL/GenBank/DDBJ databases">
        <title>Genome based classification of Actinospica acidithermotolerans sp. nov., an actinobacterium isolated from an Indonesian hot spring.</title>
        <authorList>
            <person name="Kusuma A.B."/>
            <person name="Putra K.E."/>
            <person name="Nafisah S."/>
            <person name="Loh J."/>
            <person name="Nouioui I."/>
            <person name="Goodfellow M."/>
        </authorList>
    </citation>
    <scope>NUCLEOTIDE SEQUENCE</scope>
    <source>
        <strain evidence="1">DSM 45618</strain>
    </source>
</reference>
<dbReference type="EMBL" id="JAGSXH010000151">
    <property type="protein sequence ID" value="MBS2966438.1"/>
    <property type="molecule type" value="Genomic_DNA"/>
</dbReference>
<evidence type="ECO:0000313" key="1">
    <source>
        <dbReference type="EMBL" id="MBS2966438.1"/>
    </source>
</evidence>
<keyword evidence="2" id="KW-1185">Reference proteome</keyword>
<dbReference type="InterPro" id="IPR011990">
    <property type="entry name" value="TPR-like_helical_dom_sf"/>
</dbReference>